<dbReference type="Pfam" id="PF07238">
    <property type="entry name" value="PilZ"/>
    <property type="match status" value="1"/>
</dbReference>
<accession>A0A0F9J064</accession>
<protein>
    <recommendedName>
        <fullName evidence="1">PilZ domain-containing protein</fullName>
    </recommendedName>
</protein>
<sequence length="121" mass="14147">MNKEKREFLRFECLLPAEVVKIEGKANLVERVTAHDFSREGLKLTISFNLDPGSTMELKLFLPEKNISSKLSGEVTWSKGVQNKMEVGLKIKEMDKRLKSEILNWVFPKWLEKERKKQQKP</sequence>
<comment type="caution">
    <text evidence="2">The sequence shown here is derived from an EMBL/GenBank/DDBJ whole genome shotgun (WGS) entry which is preliminary data.</text>
</comment>
<organism evidence="2">
    <name type="scientific">marine sediment metagenome</name>
    <dbReference type="NCBI Taxonomy" id="412755"/>
    <lineage>
        <taxon>unclassified sequences</taxon>
        <taxon>metagenomes</taxon>
        <taxon>ecological metagenomes</taxon>
    </lineage>
</organism>
<gene>
    <name evidence="2" type="ORF">LCGC14_1515850</name>
</gene>
<dbReference type="EMBL" id="LAZR01011178">
    <property type="protein sequence ID" value="KKM63014.1"/>
    <property type="molecule type" value="Genomic_DNA"/>
</dbReference>
<reference evidence="2" key="1">
    <citation type="journal article" date="2015" name="Nature">
        <title>Complex archaea that bridge the gap between prokaryotes and eukaryotes.</title>
        <authorList>
            <person name="Spang A."/>
            <person name="Saw J.H."/>
            <person name="Jorgensen S.L."/>
            <person name="Zaremba-Niedzwiedzka K."/>
            <person name="Martijn J."/>
            <person name="Lind A.E."/>
            <person name="van Eijk R."/>
            <person name="Schleper C."/>
            <person name="Guy L."/>
            <person name="Ettema T.J."/>
        </authorList>
    </citation>
    <scope>NUCLEOTIDE SEQUENCE</scope>
</reference>
<dbReference type="GO" id="GO:0035438">
    <property type="term" value="F:cyclic-di-GMP binding"/>
    <property type="evidence" value="ECO:0007669"/>
    <property type="project" value="InterPro"/>
</dbReference>
<evidence type="ECO:0000313" key="2">
    <source>
        <dbReference type="EMBL" id="KKM63014.1"/>
    </source>
</evidence>
<dbReference type="InterPro" id="IPR009875">
    <property type="entry name" value="PilZ_domain"/>
</dbReference>
<evidence type="ECO:0000259" key="1">
    <source>
        <dbReference type="Pfam" id="PF07238"/>
    </source>
</evidence>
<dbReference type="Gene3D" id="2.40.10.220">
    <property type="entry name" value="predicted glycosyltransferase like domains"/>
    <property type="match status" value="1"/>
</dbReference>
<feature type="domain" description="PilZ" evidence="1">
    <location>
        <begin position="4"/>
        <end position="107"/>
    </location>
</feature>
<dbReference type="SUPFAM" id="SSF141371">
    <property type="entry name" value="PilZ domain-like"/>
    <property type="match status" value="1"/>
</dbReference>
<dbReference type="AlphaFoldDB" id="A0A0F9J064"/>
<name>A0A0F9J064_9ZZZZ</name>
<proteinExistence type="predicted"/>